<comment type="caution">
    <text evidence="5">The sequence shown here is derived from an EMBL/GenBank/DDBJ whole genome shotgun (WGS) entry which is preliminary data.</text>
</comment>
<sequence length="334" mass="36198">MEFALDKQIVSQPDAIRSLMEHISVPVLDSERPFIFSGIGTSWHACRVAAYWLYELSAGRIRASVLNSHDLALSAPISSQDQVIVVSHRGTKRFPRQALTRARQAGALTIAITSSDAPAQDADHTIHTCPGELAGTHTVSYTTALTALAHLAASVTEEAGRHFLSTIQGVPDAIERTLEQSAPSTIAEKLVSREPIMLAGMGIDAITAAEAALKIKEGTYQWAEGFETENALHGPPAAIRPGMGAVVIMPDWEDGERSHLLLDSLRELGAEVYSCGTQQADLLFSAVERLVRPLVSIVPLQRLTAEIARIKHSNPDEIHRDIEPWTTVMGNIIL</sequence>
<dbReference type="Proteomes" id="UP000287224">
    <property type="component" value="Unassembled WGS sequence"/>
</dbReference>
<dbReference type="PANTHER" id="PTHR10937:SF0">
    <property type="entry name" value="GLUTAMINE--FRUCTOSE-6-PHOSPHATE TRANSAMINASE (ISOMERIZING)"/>
    <property type="match status" value="1"/>
</dbReference>
<dbReference type="InterPro" id="IPR046348">
    <property type="entry name" value="SIS_dom_sf"/>
</dbReference>
<dbReference type="AlphaFoldDB" id="A0A401Z7E0"/>
<organism evidence="5 6">
    <name type="scientific">Dictyobacter aurantiacus</name>
    <dbReference type="NCBI Taxonomy" id="1936993"/>
    <lineage>
        <taxon>Bacteria</taxon>
        <taxon>Bacillati</taxon>
        <taxon>Chloroflexota</taxon>
        <taxon>Ktedonobacteria</taxon>
        <taxon>Ktedonobacterales</taxon>
        <taxon>Dictyobacteraceae</taxon>
        <taxon>Dictyobacter</taxon>
    </lineage>
</organism>
<dbReference type="PANTHER" id="PTHR10937">
    <property type="entry name" value="GLUCOSAMINE--FRUCTOSE-6-PHOSPHATE AMINOTRANSFERASE, ISOMERIZING"/>
    <property type="match status" value="1"/>
</dbReference>
<protein>
    <recommendedName>
        <fullName evidence="3">Glutamine--fructose-6-phosphate aminotransferase [isomerizing]</fullName>
        <ecNumber evidence="2">2.6.1.16</ecNumber>
    </recommendedName>
</protein>
<feature type="domain" description="SIS" evidence="4">
    <location>
        <begin position="24"/>
        <end position="161"/>
    </location>
</feature>
<dbReference type="InterPro" id="IPR001347">
    <property type="entry name" value="SIS_dom"/>
</dbReference>
<evidence type="ECO:0000313" key="6">
    <source>
        <dbReference type="Proteomes" id="UP000287224"/>
    </source>
</evidence>
<dbReference type="PROSITE" id="PS51464">
    <property type="entry name" value="SIS"/>
    <property type="match status" value="1"/>
</dbReference>
<reference evidence="6" key="1">
    <citation type="submission" date="2018-12" db="EMBL/GenBank/DDBJ databases">
        <title>Tengunoibacter tsumagoiensis gen. nov., sp. nov., Dictyobacter kobayashii sp. nov., D. alpinus sp. nov., and D. joshuensis sp. nov. and description of Dictyobacteraceae fam. nov. within the order Ktedonobacterales isolated from Tengu-no-mugimeshi.</title>
        <authorList>
            <person name="Wang C.M."/>
            <person name="Zheng Y."/>
            <person name="Sakai Y."/>
            <person name="Toyoda A."/>
            <person name="Minakuchi Y."/>
            <person name="Abe K."/>
            <person name="Yokota A."/>
            <person name="Yabe S."/>
        </authorList>
    </citation>
    <scope>NUCLEOTIDE SEQUENCE [LARGE SCALE GENOMIC DNA]</scope>
    <source>
        <strain evidence="6">S-27</strain>
    </source>
</reference>
<accession>A0A401Z7E0</accession>
<gene>
    <name evidence="5" type="ORF">KDAU_01190</name>
</gene>
<dbReference type="InterPro" id="IPR035490">
    <property type="entry name" value="GlmS/FrlB_SIS"/>
</dbReference>
<evidence type="ECO:0000256" key="2">
    <source>
        <dbReference type="ARBA" id="ARBA00012916"/>
    </source>
</evidence>
<dbReference type="RefSeq" id="WP_126594133.1">
    <property type="nucleotide sequence ID" value="NZ_BIFQ01000001.1"/>
</dbReference>
<evidence type="ECO:0000256" key="3">
    <source>
        <dbReference type="ARBA" id="ARBA00016090"/>
    </source>
</evidence>
<dbReference type="Gene3D" id="3.40.50.10490">
    <property type="entry name" value="Glucose-6-phosphate isomerase like protein, domain 1"/>
    <property type="match status" value="2"/>
</dbReference>
<dbReference type="GO" id="GO:0006002">
    <property type="term" value="P:fructose 6-phosphate metabolic process"/>
    <property type="evidence" value="ECO:0007669"/>
    <property type="project" value="TreeGrafter"/>
</dbReference>
<name>A0A401Z7E0_9CHLR</name>
<dbReference type="GO" id="GO:0004360">
    <property type="term" value="F:glutamine-fructose-6-phosphate transaminase (isomerizing) activity"/>
    <property type="evidence" value="ECO:0007669"/>
    <property type="project" value="UniProtKB-EC"/>
</dbReference>
<evidence type="ECO:0000259" key="4">
    <source>
        <dbReference type="PROSITE" id="PS51464"/>
    </source>
</evidence>
<dbReference type="GO" id="GO:0006487">
    <property type="term" value="P:protein N-linked glycosylation"/>
    <property type="evidence" value="ECO:0007669"/>
    <property type="project" value="TreeGrafter"/>
</dbReference>
<evidence type="ECO:0000313" key="5">
    <source>
        <dbReference type="EMBL" id="GCE02790.1"/>
    </source>
</evidence>
<comment type="catalytic activity">
    <reaction evidence="1">
        <text>D-fructose 6-phosphate + L-glutamine = D-glucosamine 6-phosphate + L-glutamate</text>
        <dbReference type="Rhea" id="RHEA:13237"/>
        <dbReference type="ChEBI" id="CHEBI:29985"/>
        <dbReference type="ChEBI" id="CHEBI:58359"/>
        <dbReference type="ChEBI" id="CHEBI:58725"/>
        <dbReference type="ChEBI" id="CHEBI:61527"/>
        <dbReference type="EC" id="2.6.1.16"/>
    </reaction>
</comment>
<dbReference type="OrthoDB" id="147808at2"/>
<dbReference type="SUPFAM" id="SSF53697">
    <property type="entry name" value="SIS domain"/>
    <property type="match status" value="1"/>
</dbReference>
<dbReference type="GO" id="GO:0006047">
    <property type="term" value="P:UDP-N-acetylglucosamine metabolic process"/>
    <property type="evidence" value="ECO:0007669"/>
    <property type="project" value="TreeGrafter"/>
</dbReference>
<dbReference type="GO" id="GO:0097367">
    <property type="term" value="F:carbohydrate derivative binding"/>
    <property type="evidence" value="ECO:0007669"/>
    <property type="project" value="InterPro"/>
</dbReference>
<dbReference type="EC" id="2.6.1.16" evidence="2"/>
<dbReference type="EMBL" id="BIFQ01000001">
    <property type="protein sequence ID" value="GCE02790.1"/>
    <property type="molecule type" value="Genomic_DNA"/>
</dbReference>
<keyword evidence="6" id="KW-1185">Reference proteome</keyword>
<dbReference type="Pfam" id="PF01380">
    <property type="entry name" value="SIS"/>
    <property type="match status" value="1"/>
</dbReference>
<proteinExistence type="predicted"/>
<dbReference type="CDD" id="cd05009">
    <property type="entry name" value="SIS_GlmS_GlmD_2"/>
    <property type="match status" value="1"/>
</dbReference>
<evidence type="ECO:0000256" key="1">
    <source>
        <dbReference type="ARBA" id="ARBA00001031"/>
    </source>
</evidence>